<keyword evidence="2" id="KW-0805">Transcription regulation</keyword>
<dbReference type="Pfam" id="PF00196">
    <property type="entry name" value="GerE"/>
    <property type="match status" value="1"/>
</dbReference>
<evidence type="ECO:0000256" key="3">
    <source>
        <dbReference type="ARBA" id="ARBA00023125"/>
    </source>
</evidence>
<dbReference type="PANTHER" id="PTHR43214">
    <property type="entry name" value="TWO-COMPONENT RESPONSE REGULATOR"/>
    <property type="match status" value="1"/>
</dbReference>
<keyword evidence="4" id="KW-0804">Transcription</keyword>
<dbReference type="CDD" id="cd06170">
    <property type="entry name" value="LuxR_C_like"/>
    <property type="match status" value="1"/>
</dbReference>
<dbReference type="NCBIfam" id="TIGR00229">
    <property type="entry name" value="sensory_box"/>
    <property type="match status" value="1"/>
</dbReference>
<dbReference type="AlphaFoldDB" id="A0A2U3IEC7"/>
<dbReference type="InterPro" id="IPR036388">
    <property type="entry name" value="WH-like_DNA-bd_sf"/>
</dbReference>
<dbReference type="InterPro" id="IPR013656">
    <property type="entry name" value="PAS_4"/>
</dbReference>
<dbReference type="InterPro" id="IPR039420">
    <property type="entry name" value="WalR-like"/>
</dbReference>
<keyword evidence="10" id="KW-1185">Reference proteome</keyword>
<organism evidence="9 10">
    <name type="scientific">Caballeronia novacaledonica</name>
    <dbReference type="NCBI Taxonomy" id="1544861"/>
    <lineage>
        <taxon>Bacteria</taxon>
        <taxon>Pseudomonadati</taxon>
        <taxon>Pseudomonadota</taxon>
        <taxon>Betaproteobacteria</taxon>
        <taxon>Burkholderiales</taxon>
        <taxon>Burkholderiaceae</taxon>
        <taxon>Caballeronia</taxon>
    </lineage>
</organism>
<dbReference type="PROSITE" id="PS50110">
    <property type="entry name" value="RESPONSE_REGULATORY"/>
    <property type="match status" value="1"/>
</dbReference>
<evidence type="ECO:0000259" key="6">
    <source>
        <dbReference type="PROSITE" id="PS50043"/>
    </source>
</evidence>
<evidence type="ECO:0000313" key="9">
    <source>
        <dbReference type="EMBL" id="SPB18561.1"/>
    </source>
</evidence>
<accession>A0A2U3IEC7</accession>
<dbReference type="PROSITE" id="PS00622">
    <property type="entry name" value="HTH_LUXR_1"/>
    <property type="match status" value="1"/>
</dbReference>
<dbReference type="CDD" id="cd17535">
    <property type="entry name" value="REC_NarL-like"/>
    <property type="match status" value="1"/>
</dbReference>
<dbReference type="InterPro" id="IPR000792">
    <property type="entry name" value="Tscrpt_reg_LuxR_C"/>
</dbReference>
<evidence type="ECO:0000259" key="7">
    <source>
        <dbReference type="PROSITE" id="PS50110"/>
    </source>
</evidence>
<dbReference type="CDD" id="cd00130">
    <property type="entry name" value="PAS"/>
    <property type="match status" value="1"/>
</dbReference>
<dbReference type="InterPro" id="IPR036890">
    <property type="entry name" value="HATPase_C_sf"/>
</dbReference>
<dbReference type="SUPFAM" id="SSF52172">
    <property type="entry name" value="CheY-like"/>
    <property type="match status" value="1"/>
</dbReference>
<name>A0A2U3IEC7_9BURK</name>
<dbReference type="SUPFAM" id="SSF55785">
    <property type="entry name" value="PYP-like sensor domain (PAS domain)"/>
    <property type="match status" value="1"/>
</dbReference>
<dbReference type="SMART" id="SM00421">
    <property type="entry name" value="HTH_LUXR"/>
    <property type="match status" value="1"/>
</dbReference>
<dbReference type="GO" id="GO:0003677">
    <property type="term" value="F:DNA binding"/>
    <property type="evidence" value="ECO:0007669"/>
    <property type="project" value="UniProtKB-KW"/>
</dbReference>
<reference evidence="10" key="1">
    <citation type="submission" date="2018-01" db="EMBL/GenBank/DDBJ databases">
        <authorList>
            <person name="Peeters C."/>
        </authorList>
    </citation>
    <scope>NUCLEOTIDE SEQUENCE [LARGE SCALE GENOMIC DNA]</scope>
</reference>
<evidence type="ECO:0000313" key="10">
    <source>
        <dbReference type="Proteomes" id="UP000238169"/>
    </source>
</evidence>
<protein>
    <submittedName>
        <fullName evidence="9">LuxR family transcriptional regulator</fullName>
    </submittedName>
</protein>
<feature type="domain" description="Response regulatory" evidence="7">
    <location>
        <begin position="3"/>
        <end position="118"/>
    </location>
</feature>
<dbReference type="Pfam" id="PF00072">
    <property type="entry name" value="Response_reg"/>
    <property type="match status" value="1"/>
</dbReference>
<dbReference type="InterPro" id="IPR000014">
    <property type="entry name" value="PAS"/>
</dbReference>
<dbReference type="InterPro" id="IPR035965">
    <property type="entry name" value="PAS-like_dom_sf"/>
</dbReference>
<dbReference type="InterPro" id="IPR058245">
    <property type="entry name" value="NreC/VraR/RcsB-like_REC"/>
</dbReference>
<feature type="domain" description="HTH luxR-type" evidence="6">
    <location>
        <begin position="137"/>
        <end position="202"/>
    </location>
</feature>
<dbReference type="Gene3D" id="3.30.565.10">
    <property type="entry name" value="Histidine kinase-like ATPase, C-terminal domain"/>
    <property type="match status" value="1"/>
</dbReference>
<evidence type="ECO:0000259" key="8">
    <source>
        <dbReference type="PROSITE" id="PS50112"/>
    </source>
</evidence>
<dbReference type="GO" id="GO:0000160">
    <property type="term" value="P:phosphorelay signal transduction system"/>
    <property type="evidence" value="ECO:0007669"/>
    <property type="project" value="InterPro"/>
</dbReference>
<dbReference type="InterPro" id="IPR001789">
    <property type="entry name" value="Sig_transdc_resp-reg_receiver"/>
</dbReference>
<keyword evidence="3" id="KW-0238">DNA-binding</keyword>
<evidence type="ECO:0000256" key="5">
    <source>
        <dbReference type="PROSITE-ProRule" id="PRU00169"/>
    </source>
</evidence>
<dbReference type="InterPro" id="IPR011006">
    <property type="entry name" value="CheY-like_superfamily"/>
</dbReference>
<dbReference type="Proteomes" id="UP000238169">
    <property type="component" value="Unassembled WGS sequence"/>
</dbReference>
<evidence type="ECO:0000256" key="2">
    <source>
        <dbReference type="ARBA" id="ARBA00023015"/>
    </source>
</evidence>
<dbReference type="Gene3D" id="1.10.10.10">
    <property type="entry name" value="Winged helix-like DNA-binding domain superfamily/Winged helix DNA-binding domain"/>
    <property type="match status" value="1"/>
</dbReference>
<gene>
    <name evidence="9" type="ORF">NOV72_05761</name>
</gene>
<evidence type="ECO:0000256" key="4">
    <source>
        <dbReference type="ARBA" id="ARBA00023163"/>
    </source>
</evidence>
<dbReference type="OrthoDB" id="9816469at2"/>
<dbReference type="PROSITE" id="PS50043">
    <property type="entry name" value="HTH_LUXR_2"/>
    <property type="match status" value="1"/>
</dbReference>
<dbReference type="Gene3D" id="3.40.50.2300">
    <property type="match status" value="1"/>
</dbReference>
<dbReference type="PANTHER" id="PTHR43214:SF41">
    <property type="entry name" value="NITRATE_NITRITE RESPONSE REGULATOR PROTEIN NARP"/>
    <property type="match status" value="1"/>
</dbReference>
<evidence type="ECO:0000256" key="1">
    <source>
        <dbReference type="ARBA" id="ARBA00022553"/>
    </source>
</evidence>
<dbReference type="PROSITE" id="PS50112">
    <property type="entry name" value="PAS"/>
    <property type="match status" value="1"/>
</dbReference>
<feature type="domain" description="PAS" evidence="8">
    <location>
        <begin position="224"/>
        <end position="269"/>
    </location>
</feature>
<dbReference type="PRINTS" id="PR00038">
    <property type="entry name" value="HTHLUXR"/>
</dbReference>
<dbReference type="SUPFAM" id="SSF46894">
    <property type="entry name" value="C-terminal effector domain of the bipartite response regulators"/>
    <property type="match status" value="1"/>
</dbReference>
<dbReference type="SUPFAM" id="SSF55874">
    <property type="entry name" value="ATPase domain of HSP90 chaperone/DNA topoisomerase II/histidine kinase"/>
    <property type="match status" value="1"/>
</dbReference>
<dbReference type="EMBL" id="OGTP01000033">
    <property type="protein sequence ID" value="SPB18561.1"/>
    <property type="molecule type" value="Genomic_DNA"/>
</dbReference>
<keyword evidence="1 5" id="KW-0597">Phosphoprotein</keyword>
<proteinExistence type="predicted"/>
<dbReference type="Gene3D" id="3.30.450.20">
    <property type="entry name" value="PAS domain"/>
    <property type="match status" value="1"/>
</dbReference>
<dbReference type="SMART" id="SM00448">
    <property type="entry name" value="REC"/>
    <property type="match status" value="1"/>
</dbReference>
<dbReference type="InterPro" id="IPR016032">
    <property type="entry name" value="Sig_transdc_resp-reg_C-effctor"/>
</dbReference>
<sequence>MARMVVASVEPLTRMALGQWLVDAGHEVVGEADDGYKAYQLARGVTADVMLLDLDLPRLSGLEVLKRVRTRKLPVKVIILGASAVEALVQRCMDADADALVPRDQDPAILHRAIADALAGRRYFPLPDSAPLAAPASGSPFALLSDRELTILKYLARGLPNNAIARELSISEKTVSAHRSHLRRKLNARSLVDLLEIARQHGLMESVAPASMKPSPESDLSAADIDAMHAMLDGAPLPLHIRDLEGRLIACNAAFLELHGTTFEAVVGKRMTDVDWFPPHIAQSLHTRYMNRLASGTAKQADVDTTRHGQRVILHTWAHPFRNAQGELLGVACGSVDVTGRSDMARALWLQREEAESASRRKSELFLAICAQMRPAVDVLSDMLAELRDCGSPPASNERIGAAAEVIHRLSGLIDGIEDMMRLEEGELSLSPQPTNVGTLIDDTVSSLAKYASHLGVALRSRTDLPDEDMMVDPVHVGRLLRALLRQCVVGHPGGEVAMYAMTVTRSDGQRDIAVQFDATHGNKPVDPLAAPAIGLNLSLCRAAVELLKGSMQHRAPSALSTSITLRIPLHK</sequence>
<feature type="modified residue" description="4-aspartylphosphate" evidence="5">
    <location>
        <position position="53"/>
    </location>
</feature>
<dbReference type="Pfam" id="PF08448">
    <property type="entry name" value="PAS_4"/>
    <property type="match status" value="1"/>
</dbReference>
<dbReference type="RefSeq" id="WP_106858010.1">
    <property type="nucleotide sequence ID" value="NZ_OGTP01000033.1"/>
</dbReference>
<dbReference type="GO" id="GO:0006355">
    <property type="term" value="P:regulation of DNA-templated transcription"/>
    <property type="evidence" value="ECO:0007669"/>
    <property type="project" value="InterPro"/>
</dbReference>